<dbReference type="Pfam" id="PF01527">
    <property type="entry name" value="HTH_Tnp_1"/>
    <property type="match status" value="1"/>
</dbReference>
<dbReference type="EMBL" id="PSYR01000002">
    <property type="protein sequence ID" value="RCN56100.1"/>
    <property type="molecule type" value="Genomic_DNA"/>
</dbReference>
<keyword evidence="4" id="KW-1185">Reference proteome</keyword>
<dbReference type="Proteomes" id="UP000253250">
    <property type="component" value="Unassembled WGS sequence"/>
</dbReference>
<dbReference type="GO" id="GO:0006313">
    <property type="term" value="P:DNA transposition"/>
    <property type="evidence" value="ECO:0007669"/>
    <property type="project" value="InterPro"/>
</dbReference>
<gene>
    <name evidence="2" type="ORF">C4900_09540</name>
    <name evidence="3" type="ORF">C4900_10745</name>
</gene>
<dbReference type="GO" id="GO:0004803">
    <property type="term" value="F:transposase activity"/>
    <property type="evidence" value="ECO:0007669"/>
    <property type="project" value="InterPro"/>
</dbReference>
<dbReference type="SUPFAM" id="SSF46689">
    <property type="entry name" value="Homeodomain-like"/>
    <property type="match status" value="1"/>
</dbReference>
<dbReference type="EMBL" id="PSYR01000002">
    <property type="protein sequence ID" value="RCN56309.1"/>
    <property type="molecule type" value="Genomic_DNA"/>
</dbReference>
<comment type="caution">
    <text evidence="3">The sequence shown here is derived from an EMBL/GenBank/DDBJ whole genome shotgun (WGS) entry which is preliminary data.</text>
</comment>
<dbReference type="AlphaFoldDB" id="A0A368HGI4"/>
<dbReference type="GO" id="GO:0003677">
    <property type="term" value="F:DNA binding"/>
    <property type="evidence" value="ECO:0007669"/>
    <property type="project" value="InterPro"/>
</dbReference>
<evidence type="ECO:0000313" key="3">
    <source>
        <dbReference type="EMBL" id="RCN56309.1"/>
    </source>
</evidence>
<dbReference type="InterPro" id="IPR009057">
    <property type="entry name" value="Homeodomain-like_sf"/>
</dbReference>
<organism evidence="3 4">
    <name type="scientific">Acidiferrobacter thiooxydans</name>
    <dbReference type="NCBI Taxonomy" id="163359"/>
    <lineage>
        <taxon>Bacteria</taxon>
        <taxon>Pseudomonadati</taxon>
        <taxon>Pseudomonadota</taxon>
        <taxon>Gammaproteobacteria</taxon>
        <taxon>Acidiferrobacterales</taxon>
        <taxon>Acidiferrobacteraceae</taxon>
        <taxon>Acidiferrobacter</taxon>
    </lineage>
</organism>
<evidence type="ECO:0000313" key="2">
    <source>
        <dbReference type="EMBL" id="RCN56100.1"/>
    </source>
</evidence>
<comment type="similarity">
    <text evidence="1">Belongs to the transposase 8 family.</text>
</comment>
<evidence type="ECO:0000313" key="4">
    <source>
        <dbReference type="Proteomes" id="UP000253250"/>
    </source>
</evidence>
<evidence type="ECO:0008006" key="5">
    <source>
        <dbReference type="Google" id="ProtNLM"/>
    </source>
</evidence>
<sequence>MMKTKKPTEKTTRKRYSDEFKDQALKRAERDGVALVAQDLGIALTQIYAWRRKRQMEGTVTEAQRLKEAWVVRLARGIGRALKRRTRF</sequence>
<evidence type="ECO:0000256" key="1">
    <source>
        <dbReference type="ARBA" id="ARBA00009964"/>
    </source>
</evidence>
<protein>
    <recommendedName>
        <fullName evidence="5">Transposase</fullName>
    </recommendedName>
</protein>
<dbReference type="InterPro" id="IPR002514">
    <property type="entry name" value="Transposase_8"/>
</dbReference>
<reference evidence="3 4" key="1">
    <citation type="submission" date="2018-02" db="EMBL/GenBank/DDBJ databases">
        <title>Insights into the biology of acidophilic members of the Acidiferrobacteraceae family derived from comparative genomic analyses.</title>
        <authorList>
            <person name="Issotta F."/>
            <person name="Thyssen C."/>
            <person name="Mena C."/>
            <person name="Moya A."/>
            <person name="Bellenberg S."/>
            <person name="Sproer C."/>
            <person name="Covarrubias P.C."/>
            <person name="Sand W."/>
            <person name="Quatrini R."/>
            <person name="Vera M."/>
        </authorList>
    </citation>
    <scope>NUCLEOTIDE SEQUENCE [LARGE SCALE GENOMIC DNA]</scope>
    <source>
        <strain evidence="4">m-1</strain>
        <strain evidence="3">M-1</strain>
    </source>
</reference>
<accession>A0A368HGI4</accession>
<proteinExistence type="inferred from homology"/>
<name>A0A368HGI4_9GAMM</name>